<dbReference type="CDD" id="cd00063">
    <property type="entry name" value="FN3"/>
    <property type="match status" value="3"/>
</dbReference>
<dbReference type="AlphaFoldDB" id="A0A1S3JVZ1"/>
<dbReference type="GO" id="GO:0016020">
    <property type="term" value="C:membrane"/>
    <property type="evidence" value="ECO:0007669"/>
    <property type="project" value="UniProtKB-SubCell"/>
</dbReference>
<feature type="compositionally biased region" description="Acidic residues" evidence="1">
    <location>
        <begin position="947"/>
        <end position="956"/>
    </location>
</feature>
<proteinExistence type="predicted"/>
<feature type="compositionally biased region" description="Basic and acidic residues" evidence="1">
    <location>
        <begin position="769"/>
        <end position="782"/>
    </location>
</feature>
<dbReference type="SMART" id="SM00060">
    <property type="entry name" value="FN3"/>
    <property type="match status" value="3"/>
</dbReference>
<dbReference type="InterPro" id="IPR050713">
    <property type="entry name" value="RTP_Phos/Ushers"/>
</dbReference>
<dbReference type="OrthoDB" id="10253954at2759"/>
<protein>
    <submittedName>
        <fullName evidence="4">Uncharacterized protein LOC106176403 isoform X1</fullName>
    </submittedName>
</protein>
<feature type="compositionally biased region" description="Basic and acidic residues" evidence="1">
    <location>
        <begin position="609"/>
        <end position="622"/>
    </location>
</feature>
<dbReference type="InterPro" id="IPR003961">
    <property type="entry name" value="FN3_dom"/>
</dbReference>
<dbReference type="PANTHER" id="PTHR46957">
    <property type="entry name" value="CYTOKINE RECEPTOR"/>
    <property type="match status" value="1"/>
</dbReference>
<dbReference type="InterPro" id="IPR036116">
    <property type="entry name" value="FN3_sf"/>
</dbReference>
<feature type="region of interest" description="Disordered" evidence="1">
    <location>
        <begin position="609"/>
        <end position="681"/>
    </location>
</feature>
<dbReference type="InterPro" id="IPR013783">
    <property type="entry name" value="Ig-like_fold"/>
</dbReference>
<dbReference type="Gene3D" id="1.25.10.10">
    <property type="entry name" value="Leucine-rich Repeat Variant"/>
    <property type="match status" value="1"/>
</dbReference>
<dbReference type="Pfam" id="PF00041">
    <property type="entry name" value="fn3"/>
    <property type="match status" value="3"/>
</dbReference>
<dbReference type="KEGG" id="lak:106176403"/>
<dbReference type="PANTHER" id="PTHR46957:SF3">
    <property type="entry name" value="CYTOKINE RECEPTOR"/>
    <property type="match status" value="1"/>
</dbReference>
<dbReference type="InParanoid" id="A0A1S3JVZ1"/>
<dbReference type="InterPro" id="IPR011989">
    <property type="entry name" value="ARM-like"/>
</dbReference>
<feature type="domain" description="Fibronectin type-III" evidence="2">
    <location>
        <begin position="447"/>
        <end position="532"/>
    </location>
</feature>
<dbReference type="RefSeq" id="XP_013414224.1">
    <property type="nucleotide sequence ID" value="XM_013558770.2"/>
</dbReference>
<sequence length="972" mass="106422">MMTVNWANNEYFHQLLCGDKRSHIALEMLVDDLHVEKDKTITKFLCHSGSEDFLWGLVKLLASENSRVAGNAAYIIGTLAENDIGCYRVLSLTNSSHAEGKKILPDLTRMLTFDDSESVMNAAGTMGTLAESQEGRAWMLQQPCLEMTIDHITALLTNENMWTASNAALVLARLTISEDGCMKILEHENGKDIAGKLINSLGVDEAGRGMNAAFAIGRLCDMDTGRTALLALPESEKMITALAKMLSCNDPGASKNACFALSCLATSNAGHSRILHNVYSDDILHTLSNLLAAEDGETGWFAAMTLRTLASQPKGCLRLREHADILPGLKWTEAKTDVNEDLKEEVLCTLEILKRLTKPPPPDIEVKGPDEVEATWTEMTTKSGLEVRYQLFEGNKCVYNGTELRCTVNDLLAATPYTFKLRAYTEGDDSPWSEPVRVITDESVPTPPQNFRILGSTTTQIKVGWEPPESANGHLKGYHVYLGKKEVDFVHELSCIISGLAPHTSYDISVCAVTVKGKGAKATLLGSTSELGAHAPPKPTVHVLGRNEIHVTWEAPEQPLGKITMYELKIDGKSVYSGMDMSYSARRLVPDKEYVFTVSAITFEGKCESKPAKARTSKDNYDSNRPPLYSVKKSGGEEQSESGSKQAGATKKRRSSKSDAMSVASSTEGSKSTKTRSTSANSAKQNIFNKWLFKKFTCWGHTHNAPSQNKLPVIIDPDKSPTLLKYYHKSPKARLDVKEKSQGSSRPSSAASSSSSLHKKVVSKQIEQGVEKAERDSSDHSSKSSGSSSKKELEPIVFAQDSQGHGNKHSKPKIKLQGTGDGPESTAVVGRPNSAKKEKAKEKTNIIKINLESMDSNLTTLKPVEKSPRSLTRSNSDVRENKPNVLQQEMLPNSADKASRIQHELSPNSVDRPLNRLSPPGRKLASLTDMGMSGVNKPFKRMPSQDKEEEEEEEDAGVGPMPDPSWVEITKK</sequence>
<keyword evidence="3" id="KW-1185">Reference proteome</keyword>
<evidence type="ECO:0000313" key="4">
    <source>
        <dbReference type="RefSeq" id="XP_013414224.1"/>
    </source>
</evidence>
<evidence type="ECO:0000256" key="1">
    <source>
        <dbReference type="SAM" id="MobiDB-lite"/>
    </source>
</evidence>
<accession>A0A1S3JVZ1</accession>
<dbReference type="InterPro" id="IPR016024">
    <property type="entry name" value="ARM-type_fold"/>
</dbReference>
<feature type="domain" description="Fibronectin type-III" evidence="2">
    <location>
        <begin position="535"/>
        <end position="619"/>
    </location>
</feature>
<feature type="compositionally biased region" description="Polar residues" evidence="1">
    <location>
        <begin position="667"/>
        <end position="681"/>
    </location>
</feature>
<dbReference type="Proteomes" id="UP000085678">
    <property type="component" value="Unplaced"/>
</dbReference>
<dbReference type="STRING" id="7574.A0A1S3JVZ1"/>
<feature type="region of interest" description="Disordered" evidence="1">
    <location>
        <begin position="727"/>
        <end position="842"/>
    </location>
</feature>
<reference evidence="4" key="1">
    <citation type="submission" date="2025-08" db="UniProtKB">
        <authorList>
            <consortium name="RefSeq"/>
        </authorList>
    </citation>
    <scope>IDENTIFICATION</scope>
    <source>
        <tissue evidence="4">Gonads</tissue>
    </source>
</reference>
<dbReference type="SUPFAM" id="SSF49265">
    <property type="entry name" value="Fibronectin type III"/>
    <property type="match status" value="2"/>
</dbReference>
<feature type="domain" description="Fibronectin type-III" evidence="2">
    <location>
        <begin position="358"/>
        <end position="443"/>
    </location>
</feature>
<organism evidence="3 4">
    <name type="scientific">Lingula anatina</name>
    <name type="common">Brachiopod</name>
    <name type="synonym">Lingula unguis</name>
    <dbReference type="NCBI Taxonomy" id="7574"/>
    <lineage>
        <taxon>Eukaryota</taxon>
        <taxon>Metazoa</taxon>
        <taxon>Spiralia</taxon>
        <taxon>Lophotrochozoa</taxon>
        <taxon>Brachiopoda</taxon>
        <taxon>Linguliformea</taxon>
        <taxon>Lingulata</taxon>
        <taxon>Lingulida</taxon>
        <taxon>Linguloidea</taxon>
        <taxon>Lingulidae</taxon>
        <taxon>Lingula</taxon>
    </lineage>
</organism>
<dbReference type="PROSITE" id="PS50853">
    <property type="entry name" value="FN3"/>
    <property type="match status" value="3"/>
</dbReference>
<dbReference type="Gene3D" id="2.60.40.10">
    <property type="entry name" value="Immunoglobulins"/>
    <property type="match status" value="3"/>
</dbReference>
<evidence type="ECO:0000313" key="3">
    <source>
        <dbReference type="Proteomes" id="UP000085678"/>
    </source>
</evidence>
<gene>
    <name evidence="4" type="primary">LOC106176403</name>
</gene>
<name>A0A1S3JVZ1_LINAN</name>
<feature type="compositionally biased region" description="Low complexity" evidence="1">
    <location>
        <begin position="742"/>
        <end position="756"/>
    </location>
</feature>
<feature type="region of interest" description="Disordered" evidence="1">
    <location>
        <begin position="857"/>
        <end position="972"/>
    </location>
</feature>
<dbReference type="SUPFAM" id="SSF48371">
    <property type="entry name" value="ARM repeat"/>
    <property type="match status" value="1"/>
</dbReference>
<evidence type="ECO:0000259" key="2">
    <source>
        <dbReference type="PROSITE" id="PS50853"/>
    </source>
</evidence>
<dbReference type="GeneID" id="106176403"/>